<dbReference type="Proteomes" id="UP000799444">
    <property type="component" value="Unassembled WGS sequence"/>
</dbReference>
<protein>
    <recommendedName>
        <fullName evidence="3">DUF7703 domain-containing protein</fullName>
    </recommendedName>
</protein>
<evidence type="ECO:0000256" key="2">
    <source>
        <dbReference type="SAM" id="Phobius"/>
    </source>
</evidence>
<accession>A0A9P4UVJ4</accession>
<reference evidence="4" key="1">
    <citation type="journal article" date="2020" name="Stud. Mycol.">
        <title>101 Dothideomycetes genomes: a test case for predicting lifestyles and emergence of pathogens.</title>
        <authorList>
            <person name="Haridas S."/>
            <person name="Albert R."/>
            <person name="Binder M."/>
            <person name="Bloem J."/>
            <person name="Labutti K."/>
            <person name="Salamov A."/>
            <person name="Andreopoulos B."/>
            <person name="Baker S."/>
            <person name="Barry K."/>
            <person name="Bills G."/>
            <person name="Bluhm B."/>
            <person name="Cannon C."/>
            <person name="Castanera R."/>
            <person name="Culley D."/>
            <person name="Daum C."/>
            <person name="Ezra D."/>
            <person name="Gonzalez J."/>
            <person name="Henrissat B."/>
            <person name="Kuo A."/>
            <person name="Liang C."/>
            <person name="Lipzen A."/>
            <person name="Lutzoni F."/>
            <person name="Magnuson J."/>
            <person name="Mondo S."/>
            <person name="Nolan M."/>
            <person name="Ohm R."/>
            <person name="Pangilinan J."/>
            <person name="Park H.-J."/>
            <person name="Ramirez L."/>
            <person name="Alfaro M."/>
            <person name="Sun H."/>
            <person name="Tritt A."/>
            <person name="Yoshinaga Y."/>
            <person name="Zwiers L.-H."/>
            <person name="Turgeon B."/>
            <person name="Goodwin S."/>
            <person name="Spatafora J."/>
            <person name="Crous P."/>
            <person name="Grigoriev I."/>
        </authorList>
    </citation>
    <scope>NUCLEOTIDE SEQUENCE</scope>
    <source>
        <strain evidence="4">CBS 125425</strain>
    </source>
</reference>
<feature type="transmembrane region" description="Helical" evidence="2">
    <location>
        <begin position="83"/>
        <end position="104"/>
    </location>
</feature>
<dbReference type="EMBL" id="ML996286">
    <property type="protein sequence ID" value="KAF2728294.1"/>
    <property type="molecule type" value="Genomic_DNA"/>
</dbReference>
<dbReference type="InterPro" id="IPR056120">
    <property type="entry name" value="DUF7703"/>
</dbReference>
<keyword evidence="2" id="KW-0812">Transmembrane</keyword>
<evidence type="ECO:0000256" key="1">
    <source>
        <dbReference type="SAM" id="MobiDB-lite"/>
    </source>
</evidence>
<feature type="transmembrane region" description="Helical" evidence="2">
    <location>
        <begin position="49"/>
        <end position="71"/>
    </location>
</feature>
<keyword evidence="2" id="KW-0472">Membrane</keyword>
<organism evidence="4 5">
    <name type="scientific">Polyplosphaeria fusca</name>
    <dbReference type="NCBI Taxonomy" id="682080"/>
    <lineage>
        <taxon>Eukaryota</taxon>
        <taxon>Fungi</taxon>
        <taxon>Dikarya</taxon>
        <taxon>Ascomycota</taxon>
        <taxon>Pezizomycotina</taxon>
        <taxon>Dothideomycetes</taxon>
        <taxon>Pleosporomycetidae</taxon>
        <taxon>Pleosporales</taxon>
        <taxon>Tetraplosphaeriaceae</taxon>
        <taxon>Polyplosphaeria</taxon>
    </lineage>
</organism>
<dbReference type="PANTHER" id="PTHR37013:SF4">
    <property type="entry name" value="INTEGRAL MEMBRANE PROTEIN"/>
    <property type="match status" value="1"/>
</dbReference>
<evidence type="ECO:0000259" key="3">
    <source>
        <dbReference type="Pfam" id="PF24802"/>
    </source>
</evidence>
<evidence type="ECO:0000313" key="4">
    <source>
        <dbReference type="EMBL" id="KAF2728294.1"/>
    </source>
</evidence>
<feature type="transmembrane region" description="Helical" evidence="2">
    <location>
        <begin position="199"/>
        <end position="228"/>
    </location>
</feature>
<comment type="caution">
    <text evidence="4">The sequence shown here is derived from an EMBL/GenBank/DDBJ whole genome shotgun (WGS) entry which is preliminary data.</text>
</comment>
<feature type="region of interest" description="Disordered" evidence="1">
    <location>
        <begin position="266"/>
        <end position="292"/>
    </location>
</feature>
<feature type="domain" description="DUF7703" evidence="3">
    <location>
        <begin position="18"/>
        <end position="258"/>
    </location>
</feature>
<sequence>MAGPESDLPTSSIMDLPKAMTAAAFLGIAWYITIELNVRIAFRFTRGSIYLWSVLTCAWGILLQGLSITLLNFNVWTDYSATVVIHLTWFAFVSSQSVVLYSRLNLVLKKPGMYRWVLYLLIFNNIAFGLSTVILGLVSRHPSMEHHRLLGSVYLNWDKVELSAFFIVETIISLLYIYETHRHLLSTTLVKNTRTSRMVLKNLIWVNVFIIALDCSLLGLCFAGYFFLQGYYKATVYAIKLRTEFAILNDLRTAVSGCSSDEYGHVSEHQRTASKHTANGSRHIPRKNSTDSDVEMIGMSRKDMERSIRRDDVVTVEFSTRSTGNVRDT</sequence>
<dbReference type="AlphaFoldDB" id="A0A9P4UVJ4"/>
<proteinExistence type="predicted"/>
<gene>
    <name evidence="4" type="ORF">EJ04DRAFT_477555</name>
</gene>
<feature type="transmembrane region" description="Helical" evidence="2">
    <location>
        <begin position="116"/>
        <end position="140"/>
    </location>
</feature>
<feature type="transmembrane region" description="Helical" evidence="2">
    <location>
        <begin position="20"/>
        <end position="42"/>
    </location>
</feature>
<evidence type="ECO:0000313" key="5">
    <source>
        <dbReference type="Proteomes" id="UP000799444"/>
    </source>
</evidence>
<keyword evidence="2" id="KW-1133">Transmembrane helix</keyword>
<keyword evidence="5" id="KW-1185">Reference proteome</keyword>
<feature type="transmembrane region" description="Helical" evidence="2">
    <location>
        <begin position="160"/>
        <end position="178"/>
    </location>
</feature>
<dbReference type="PANTHER" id="PTHR37013">
    <property type="entry name" value="INTEGRAL MEMBRANE PROTEIN (AFU_ORTHOLOGUE AFUA_1G05950)-RELATED"/>
    <property type="match status" value="1"/>
</dbReference>
<dbReference type="OrthoDB" id="405906at2759"/>
<dbReference type="Pfam" id="PF24802">
    <property type="entry name" value="DUF7703"/>
    <property type="match status" value="1"/>
</dbReference>
<name>A0A9P4UVJ4_9PLEO</name>